<gene>
    <name evidence="8" type="ORF">BCR38DRAFT_469626</name>
</gene>
<proteinExistence type="predicted"/>
<reference evidence="8 9" key="1">
    <citation type="submission" date="2016-07" db="EMBL/GenBank/DDBJ databases">
        <title>Pervasive Adenine N6-methylation of Active Genes in Fungi.</title>
        <authorList>
            <consortium name="DOE Joint Genome Institute"/>
            <person name="Mondo S.J."/>
            <person name="Dannebaum R.O."/>
            <person name="Kuo R.C."/>
            <person name="Labutti K."/>
            <person name="Haridas S."/>
            <person name="Kuo A."/>
            <person name="Salamov A."/>
            <person name="Ahrendt S.R."/>
            <person name="Lipzen A."/>
            <person name="Sullivan W."/>
            <person name="Andreopoulos W.B."/>
            <person name="Clum A."/>
            <person name="Lindquist E."/>
            <person name="Daum C."/>
            <person name="Ramamoorthy G.K."/>
            <person name="Gryganskyi A."/>
            <person name="Culley D."/>
            <person name="Magnuson J.K."/>
            <person name="James T.Y."/>
            <person name="O'Malley M.A."/>
            <person name="Stajich J.E."/>
            <person name="Spatafora J.W."/>
            <person name="Visel A."/>
            <person name="Grigoriev I.V."/>
        </authorList>
    </citation>
    <scope>NUCLEOTIDE SEQUENCE [LARGE SCALE GENOMIC DNA]</scope>
    <source>
        <strain evidence="8 9">CBS 129021</strain>
    </source>
</reference>
<dbReference type="InterPro" id="IPR011701">
    <property type="entry name" value="MFS"/>
</dbReference>
<evidence type="ECO:0000313" key="8">
    <source>
        <dbReference type="EMBL" id="ORY55886.1"/>
    </source>
</evidence>
<protein>
    <submittedName>
        <fullName evidence="8">Major facilitator superfamily domain-containing protein</fullName>
    </submittedName>
</protein>
<dbReference type="OrthoDB" id="3639251at2759"/>
<accession>A0A1Y2D9T1</accession>
<evidence type="ECO:0000256" key="4">
    <source>
        <dbReference type="ARBA" id="ARBA00022989"/>
    </source>
</evidence>
<comment type="caution">
    <text evidence="8">The sequence shown here is derived from an EMBL/GenBank/DDBJ whole genome shotgun (WGS) entry which is preliminary data.</text>
</comment>
<feature type="transmembrane region" description="Helical" evidence="7">
    <location>
        <begin position="95"/>
        <end position="115"/>
    </location>
</feature>
<sequence length="386" mass="42320">MAQTTGQADVEKPREKSVEDAKKCDLPEAAVNAITIVASNAPERALLWKQDIRIIPLSAGIYFLCYLDRANIGNAKILNSSSKNDMQTETRMTNYQFNIALMIFLVGYCLFEVPSNIMLKKMRPSRWIAFLMFGWGIMTICLGFTHTFGQVTGVRLLLGAFEAGLFPGLVYYLTFWYKSSERSVRVALIIASASLAATWGDVKATLTDWRLYGHYAIYFAVSLPFSSLSLFTPSITAGLGYRDLRAQLMTVIPYAVTYVATILVSWSGDHFNSRGLHCAVASLVGAIGFLLSAALPNDEYTGPVSAIGLAVAINVSIGAGLGQIPGVWIYKANEAKRGYPTGHGVNCAMLFLVSIGAVGLRLYYGRRNKRILSQAVEGEEVRLFKL</sequence>
<dbReference type="Proteomes" id="UP000193689">
    <property type="component" value="Unassembled WGS sequence"/>
</dbReference>
<evidence type="ECO:0000256" key="7">
    <source>
        <dbReference type="SAM" id="Phobius"/>
    </source>
</evidence>
<keyword evidence="4 7" id="KW-1133">Transmembrane helix</keyword>
<organism evidence="8 9">
    <name type="scientific">Pseudomassariella vexata</name>
    <dbReference type="NCBI Taxonomy" id="1141098"/>
    <lineage>
        <taxon>Eukaryota</taxon>
        <taxon>Fungi</taxon>
        <taxon>Dikarya</taxon>
        <taxon>Ascomycota</taxon>
        <taxon>Pezizomycotina</taxon>
        <taxon>Sordariomycetes</taxon>
        <taxon>Xylariomycetidae</taxon>
        <taxon>Amphisphaeriales</taxon>
        <taxon>Pseudomassariaceae</taxon>
        <taxon>Pseudomassariella</taxon>
    </lineage>
</organism>
<dbReference type="GO" id="GO:0016020">
    <property type="term" value="C:membrane"/>
    <property type="evidence" value="ECO:0007669"/>
    <property type="project" value="UniProtKB-SubCell"/>
</dbReference>
<dbReference type="InterPro" id="IPR036259">
    <property type="entry name" value="MFS_trans_sf"/>
</dbReference>
<evidence type="ECO:0000256" key="3">
    <source>
        <dbReference type="ARBA" id="ARBA00022692"/>
    </source>
</evidence>
<feature type="transmembrane region" description="Helical" evidence="7">
    <location>
        <begin position="184"/>
        <end position="200"/>
    </location>
</feature>
<keyword evidence="9" id="KW-1185">Reference proteome</keyword>
<dbReference type="AlphaFoldDB" id="A0A1Y2D9T1"/>
<feature type="transmembrane region" description="Helical" evidence="7">
    <location>
        <begin position="307"/>
        <end position="330"/>
    </location>
</feature>
<dbReference type="RefSeq" id="XP_040709838.1">
    <property type="nucleotide sequence ID" value="XM_040862814.1"/>
</dbReference>
<evidence type="ECO:0000256" key="1">
    <source>
        <dbReference type="ARBA" id="ARBA00004141"/>
    </source>
</evidence>
<feature type="transmembrane region" description="Helical" evidence="7">
    <location>
        <begin position="274"/>
        <end position="295"/>
    </location>
</feature>
<feature type="transmembrane region" description="Helical" evidence="7">
    <location>
        <begin position="215"/>
        <end position="239"/>
    </location>
</feature>
<feature type="transmembrane region" description="Helical" evidence="7">
    <location>
        <begin position="251"/>
        <end position="268"/>
    </location>
</feature>
<evidence type="ECO:0000256" key="6">
    <source>
        <dbReference type="SAM" id="MobiDB-lite"/>
    </source>
</evidence>
<keyword evidence="2" id="KW-0813">Transport</keyword>
<dbReference type="SUPFAM" id="SSF103473">
    <property type="entry name" value="MFS general substrate transporter"/>
    <property type="match status" value="1"/>
</dbReference>
<feature type="transmembrane region" description="Helical" evidence="7">
    <location>
        <begin position="154"/>
        <end position="177"/>
    </location>
</feature>
<feature type="compositionally biased region" description="Basic and acidic residues" evidence="6">
    <location>
        <begin position="9"/>
        <end position="21"/>
    </location>
</feature>
<comment type="subcellular location">
    <subcellularLocation>
        <location evidence="1">Membrane</location>
        <topology evidence="1">Multi-pass membrane protein</topology>
    </subcellularLocation>
</comment>
<dbReference type="GO" id="GO:0022857">
    <property type="term" value="F:transmembrane transporter activity"/>
    <property type="evidence" value="ECO:0007669"/>
    <property type="project" value="InterPro"/>
</dbReference>
<feature type="region of interest" description="Disordered" evidence="6">
    <location>
        <begin position="1"/>
        <end position="21"/>
    </location>
</feature>
<evidence type="ECO:0000256" key="2">
    <source>
        <dbReference type="ARBA" id="ARBA00022448"/>
    </source>
</evidence>
<dbReference type="EMBL" id="MCFJ01000025">
    <property type="protein sequence ID" value="ORY55886.1"/>
    <property type="molecule type" value="Genomic_DNA"/>
</dbReference>
<dbReference type="PANTHER" id="PTHR43791:SF49">
    <property type="entry name" value="TRANSPORTER, PUTATIVE (AFU_ORTHOLOGUE AFUA_4G04250)-RELATED"/>
    <property type="match status" value="1"/>
</dbReference>
<dbReference type="PANTHER" id="PTHR43791">
    <property type="entry name" value="PERMEASE-RELATED"/>
    <property type="match status" value="1"/>
</dbReference>
<keyword evidence="3 7" id="KW-0812">Transmembrane</keyword>
<evidence type="ECO:0000256" key="5">
    <source>
        <dbReference type="ARBA" id="ARBA00023136"/>
    </source>
</evidence>
<dbReference type="GeneID" id="63779026"/>
<feature type="transmembrane region" description="Helical" evidence="7">
    <location>
        <begin position="342"/>
        <end position="364"/>
    </location>
</feature>
<keyword evidence="5 7" id="KW-0472">Membrane</keyword>
<name>A0A1Y2D9T1_9PEZI</name>
<dbReference type="Pfam" id="PF07690">
    <property type="entry name" value="MFS_1"/>
    <property type="match status" value="1"/>
</dbReference>
<dbReference type="InParanoid" id="A0A1Y2D9T1"/>
<feature type="transmembrane region" description="Helical" evidence="7">
    <location>
        <begin position="127"/>
        <end position="148"/>
    </location>
</feature>
<evidence type="ECO:0000313" key="9">
    <source>
        <dbReference type="Proteomes" id="UP000193689"/>
    </source>
</evidence>
<dbReference type="Gene3D" id="1.20.1250.20">
    <property type="entry name" value="MFS general substrate transporter like domains"/>
    <property type="match status" value="1"/>
</dbReference>